<reference evidence="7" key="1">
    <citation type="submission" date="2021-03" db="EMBL/GenBank/DDBJ databases">
        <authorList>
            <person name="Li Z."/>
            <person name="Yang C."/>
        </authorList>
    </citation>
    <scope>NUCLEOTIDE SEQUENCE</scope>
    <source>
        <strain evidence="7">Dzin_1.0</strain>
        <tissue evidence="7">Leaf</tissue>
    </source>
</reference>
<dbReference type="Pfam" id="PF13920">
    <property type="entry name" value="zf-C3HC4_3"/>
    <property type="match status" value="1"/>
</dbReference>
<proteinExistence type="predicted"/>
<feature type="coiled-coil region" evidence="5">
    <location>
        <begin position="106"/>
        <end position="133"/>
    </location>
</feature>
<keyword evidence="5" id="KW-0175">Coiled coil</keyword>
<keyword evidence="1" id="KW-0479">Metal-binding</keyword>
<evidence type="ECO:0000256" key="2">
    <source>
        <dbReference type="ARBA" id="ARBA00022771"/>
    </source>
</evidence>
<dbReference type="OrthoDB" id="1711136at2759"/>
<dbReference type="InterPro" id="IPR013083">
    <property type="entry name" value="Znf_RING/FYVE/PHD"/>
</dbReference>
<accession>A0A9D5HL26</accession>
<dbReference type="InterPro" id="IPR001841">
    <property type="entry name" value="Znf_RING"/>
</dbReference>
<protein>
    <recommendedName>
        <fullName evidence="6">RING-type domain-containing protein</fullName>
    </recommendedName>
</protein>
<sequence length="234" mass="26755">MMAVDAHHLPFRFSGEVMSAPEEYYNTLNSPPVPLAAAGVGFNPFEISPVSYPEPDFFSQLQQQQLEIDNLITNHTEKMRVEMEDRRSWLWRRVVAMAEEKVARRLRAKDEDLERMARMNHALEERVRSLLMENQLWRDIARSNEATAVLLKSNLDQVLASQEGQDQCEDVESCSGPGVDKERRRLCRRCREREAAVLLMPCRHLCLCMDCSPAMDACPVCQSSKNGTLVVNLS</sequence>
<dbReference type="PROSITE" id="PS50089">
    <property type="entry name" value="ZF_RING_2"/>
    <property type="match status" value="1"/>
</dbReference>
<dbReference type="Gene3D" id="3.30.40.10">
    <property type="entry name" value="Zinc/RING finger domain, C3HC4 (zinc finger)"/>
    <property type="match status" value="1"/>
</dbReference>
<dbReference type="EMBL" id="JAGGNH010000002">
    <property type="protein sequence ID" value="KAJ0980403.1"/>
    <property type="molecule type" value="Genomic_DNA"/>
</dbReference>
<dbReference type="PANTHER" id="PTHR42647:SF12">
    <property type="entry name" value="BOI-RELATED E3 UBIQUITIN-PROTEIN LIGASE 2-RELATED"/>
    <property type="match status" value="1"/>
</dbReference>
<evidence type="ECO:0000313" key="7">
    <source>
        <dbReference type="EMBL" id="KAJ0980403.1"/>
    </source>
</evidence>
<dbReference type="Proteomes" id="UP001085076">
    <property type="component" value="Miscellaneous, Linkage group lg02"/>
</dbReference>
<dbReference type="GO" id="GO:0004842">
    <property type="term" value="F:ubiquitin-protein transferase activity"/>
    <property type="evidence" value="ECO:0007669"/>
    <property type="project" value="TreeGrafter"/>
</dbReference>
<dbReference type="PANTHER" id="PTHR42647">
    <property type="entry name" value="SBP (S-RIBONUCLEASE BINDING PROTEIN) FAMILY PROTEIN"/>
    <property type="match status" value="1"/>
</dbReference>
<comment type="caution">
    <text evidence="7">The sequence shown here is derived from an EMBL/GenBank/DDBJ whole genome shotgun (WGS) entry which is preliminary data.</text>
</comment>
<evidence type="ECO:0000256" key="1">
    <source>
        <dbReference type="ARBA" id="ARBA00022723"/>
    </source>
</evidence>
<evidence type="ECO:0000256" key="4">
    <source>
        <dbReference type="PROSITE-ProRule" id="PRU00175"/>
    </source>
</evidence>
<evidence type="ECO:0000259" key="6">
    <source>
        <dbReference type="PROSITE" id="PS50089"/>
    </source>
</evidence>
<keyword evidence="3" id="KW-0862">Zinc</keyword>
<reference evidence="7" key="2">
    <citation type="journal article" date="2022" name="Hortic Res">
        <title>The genome of Dioscorea zingiberensis sheds light on the biosynthesis, origin and evolution of the medicinally important diosgenin saponins.</title>
        <authorList>
            <person name="Li Y."/>
            <person name="Tan C."/>
            <person name="Li Z."/>
            <person name="Guo J."/>
            <person name="Li S."/>
            <person name="Chen X."/>
            <person name="Wang C."/>
            <person name="Dai X."/>
            <person name="Yang H."/>
            <person name="Song W."/>
            <person name="Hou L."/>
            <person name="Xu J."/>
            <person name="Tong Z."/>
            <person name="Xu A."/>
            <person name="Yuan X."/>
            <person name="Wang W."/>
            <person name="Yang Q."/>
            <person name="Chen L."/>
            <person name="Sun Z."/>
            <person name="Wang K."/>
            <person name="Pan B."/>
            <person name="Chen J."/>
            <person name="Bao Y."/>
            <person name="Liu F."/>
            <person name="Qi X."/>
            <person name="Gang D.R."/>
            <person name="Wen J."/>
            <person name="Li J."/>
        </authorList>
    </citation>
    <scope>NUCLEOTIDE SEQUENCE</scope>
    <source>
        <strain evidence="7">Dzin_1.0</strain>
    </source>
</reference>
<organism evidence="7 8">
    <name type="scientific">Dioscorea zingiberensis</name>
    <dbReference type="NCBI Taxonomy" id="325984"/>
    <lineage>
        <taxon>Eukaryota</taxon>
        <taxon>Viridiplantae</taxon>
        <taxon>Streptophyta</taxon>
        <taxon>Embryophyta</taxon>
        <taxon>Tracheophyta</taxon>
        <taxon>Spermatophyta</taxon>
        <taxon>Magnoliopsida</taxon>
        <taxon>Liliopsida</taxon>
        <taxon>Dioscoreales</taxon>
        <taxon>Dioscoreaceae</taxon>
        <taxon>Dioscorea</taxon>
    </lineage>
</organism>
<gene>
    <name evidence="7" type="ORF">J5N97_008658</name>
</gene>
<keyword evidence="2 4" id="KW-0863">Zinc-finger</keyword>
<dbReference type="AlphaFoldDB" id="A0A9D5HL26"/>
<dbReference type="GO" id="GO:0043067">
    <property type="term" value="P:regulation of programmed cell death"/>
    <property type="evidence" value="ECO:0007669"/>
    <property type="project" value="TreeGrafter"/>
</dbReference>
<evidence type="ECO:0000256" key="5">
    <source>
        <dbReference type="SAM" id="Coils"/>
    </source>
</evidence>
<evidence type="ECO:0000256" key="3">
    <source>
        <dbReference type="ARBA" id="ARBA00022833"/>
    </source>
</evidence>
<evidence type="ECO:0000313" key="8">
    <source>
        <dbReference type="Proteomes" id="UP001085076"/>
    </source>
</evidence>
<feature type="domain" description="RING-type" evidence="6">
    <location>
        <begin position="187"/>
        <end position="222"/>
    </location>
</feature>
<name>A0A9D5HL26_9LILI</name>
<dbReference type="GO" id="GO:0008270">
    <property type="term" value="F:zinc ion binding"/>
    <property type="evidence" value="ECO:0007669"/>
    <property type="project" value="UniProtKB-KW"/>
</dbReference>
<keyword evidence="8" id="KW-1185">Reference proteome</keyword>